<feature type="transmembrane region" description="Helical" evidence="1">
    <location>
        <begin position="27"/>
        <end position="44"/>
    </location>
</feature>
<gene>
    <name evidence="2" type="ORF">QLQ15_03265</name>
</gene>
<evidence type="ECO:0000256" key="1">
    <source>
        <dbReference type="SAM" id="Phobius"/>
    </source>
</evidence>
<reference evidence="2 3" key="1">
    <citation type="submission" date="2023-05" db="EMBL/GenBank/DDBJ databases">
        <title>Lysobacter sp. strain LF1 Genome sequencing and assembly.</title>
        <authorList>
            <person name="Jung Y."/>
        </authorList>
    </citation>
    <scope>NUCLEOTIDE SEQUENCE [LARGE SCALE GENOMIC DNA]</scope>
    <source>
        <strain evidence="2 3">LF1</strain>
    </source>
</reference>
<proteinExistence type="predicted"/>
<evidence type="ECO:0000313" key="2">
    <source>
        <dbReference type="EMBL" id="MDI9237924.1"/>
    </source>
</evidence>
<dbReference type="EMBL" id="JASGBI010000001">
    <property type="protein sequence ID" value="MDI9237924.1"/>
    <property type="molecule type" value="Genomic_DNA"/>
</dbReference>
<evidence type="ECO:0000313" key="3">
    <source>
        <dbReference type="Proteomes" id="UP001321580"/>
    </source>
</evidence>
<feature type="transmembrane region" description="Helical" evidence="1">
    <location>
        <begin position="93"/>
        <end position="114"/>
    </location>
</feature>
<protein>
    <submittedName>
        <fullName evidence="2">Uncharacterized protein</fullName>
    </submittedName>
</protein>
<name>A0ABT6XCR0_9GAMM</name>
<keyword evidence="1" id="KW-1133">Transmembrane helix</keyword>
<accession>A0ABT6XCR0</accession>
<dbReference type="Proteomes" id="UP001321580">
    <property type="component" value="Unassembled WGS sequence"/>
</dbReference>
<keyword evidence="1" id="KW-0812">Transmembrane</keyword>
<keyword evidence="3" id="KW-1185">Reference proteome</keyword>
<sequence>MTDAPDPNAPRDPPEARIDATFRNGSMTVVGVLTAFSLGFLTQWSVDPKPWHRSDLAAVLPMVAGTVVQLLALKRLLHPDALRVSYYLRAIRLFLYGLVLLAAGVLVAVANDAITAI</sequence>
<organism evidence="2 3">
    <name type="scientific">Lysobacter stagni</name>
    <dbReference type="NCBI Taxonomy" id="3045172"/>
    <lineage>
        <taxon>Bacteria</taxon>
        <taxon>Pseudomonadati</taxon>
        <taxon>Pseudomonadota</taxon>
        <taxon>Gammaproteobacteria</taxon>
        <taxon>Lysobacterales</taxon>
        <taxon>Lysobacteraceae</taxon>
        <taxon>Lysobacter</taxon>
    </lineage>
</organism>
<comment type="caution">
    <text evidence="2">The sequence shown here is derived from an EMBL/GenBank/DDBJ whole genome shotgun (WGS) entry which is preliminary data.</text>
</comment>
<dbReference type="RefSeq" id="WP_283211420.1">
    <property type="nucleotide sequence ID" value="NZ_JASGBI010000001.1"/>
</dbReference>
<keyword evidence="1" id="KW-0472">Membrane</keyword>
<feature type="transmembrane region" description="Helical" evidence="1">
    <location>
        <begin position="56"/>
        <end position="73"/>
    </location>
</feature>